<gene>
    <name evidence="1" type="ORF">SacxiDRAFT_1094</name>
</gene>
<dbReference type="AlphaFoldDB" id="I0UZQ0"/>
<evidence type="ECO:0000313" key="2">
    <source>
        <dbReference type="Proteomes" id="UP000004691"/>
    </source>
</evidence>
<dbReference type="OrthoDB" id="3556416at2"/>
<accession>I0UZQ0</accession>
<dbReference type="Proteomes" id="UP000004691">
    <property type="component" value="Unassembled WGS sequence"/>
</dbReference>
<dbReference type="RefSeq" id="WP_006237472.1">
    <property type="nucleotide sequence ID" value="NZ_JH636049.1"/>
</dbReference>
<organism evidence="1 2">
    <name type="scientific">Saccharomonospora xinjiangensis XJ-54</name>
    <dbReference type="NCBI Taxonomy" id="882086"/>
    <lineage>
        <taxon>Bacteria</taxon>
        <taxon>Bacillati</taxon>
        <taxon>Actinomycetota</taxon>
        <taxon>Actinomycetes</taxon>
        <taxon>Pseudonocardiales</taxon>
        <taxon>Pseudonocardiaceae</taxon>
        <taxon>Saccharomonospora</taxon>
    </lineage>
</organism>
<keyword evidence="2" id="KW-1185">Reference proteome</keyword>
<reference evidence="1 2" key="1">
    <citation type="submission" date="2012-01" db="EMBL/GenBank/DDBJ databases">
        <title>Improved High-Quality Draft sequence of Saccharomonospora xinjiangensis XJ-54.</title>
        <authorList>
            <consortium name="US DOE Joint Genome Institute"/>
            <person name="Lucas S."/>
            <person name="Han J."/>
            <person name="Lapidus A."/>
            <person name="Cheng J.-F."/>
            <person name="Goodwin L."/>
            <person name="Pitluck S."/>
            <person name="Peters L."/>
            <person name="Mikhailova N."/>
            <person name="Teshima H."/>
            <person name="Detter J.C."/>
            <person name="Han C."/>
            <person name="Tapia R."/>
            <person name="Land M."/>
            <person name="Hauser L."/>
            <person name="Kyrpides N."/>
            <person name="Ivanova N."/>
            <person name="Pagani I."/>
            <person name="Brambilla E.-M."/>
            <person name="Klenk H.-P."/>
            <person name="Woyke T."/>
        </authorList>
    </citation>
    <scope>NUCLEOTIDE SEQUENCE [LARGE SCALE GENOMIC DNA]</scope>
    <source>
        <strain evidence="1 2">XJ-54</strain>
    </source>
</reference>
<name>I0UZQ0_9PSEU</name>
<sequence>MAGTVTRTDRTALLEAAGFTILGEAEDASGVTPLAAIRAAACASVVPRVRIELGDDDVERTERAWRETARDACLFDEHGACYLCITGPGASTLPWIHARLPERACFLPIIRERTGTVEFVAVSPAGHPVVAVSEEEYEHWVVVTSAHDR</sequence>
<dbReference type="eggNOG" id="ENOG502ZKQ9">
    <property type="taxonomic scope" value="Bacteria"/>
</dbReference>
<evidence type="ECO:0000313" key="1">
    <source>
        <dbReference type="EMBL" id="EID53353.1"/>
    </source>
</evidence>
<dbReference type="HOGENOM" id="CLU_1776085_0_0_11"/>
<protein>
    <submittedName>
        <fullName evidence="1">Uncharacterized protein</fullName>
    </submittedName>
</protein>
<dbReference type="EMBL" id="JH636049">
    <property type="protein sequence ID" value="EID53353.1"/>
    <property type="molecule type" value="Genomic_DNA"/>
</dbReference>
<proteinExistence type="predicted"/>